<dbReference type="Pfam" id="PF00083">
    <property type="entry name" value="Sugar_tr"/>
    <property type="match status" value="1"/>
</dbReference>
<accession>A0A0P5ZMG6</accession>
<keyword evidence="2 6" id="KW-0813">Transport</keyword>
<evidence type="ECO:0000256" key="2">
    <source>
        <dbReference type="ARBA" id="ARBA00022448"/>
    </source>
</evidence>
<dbReference type="PROSITE" id="PS00216">
    <property type="entry name" value="SUGAR_TRANSPORT_1"/>
    <property type="match status" value="1"/>
</dbReference>
<comment type="similarity">
    <text evidence="6">Belongs to the major facilitator superfamily. Sugar transporter (TC 2.A.1.1) family.</text>
</comment>
<dbReference type="Proteomes" id="UP000076858">
    <property type="component" value="Unassembled WGS sequence"/>
</dbReference>
<protein>
    <submittedName>
        <fullName evidence="7">Solute carrier family</fullName>
    </submittedName>
</protein>
<dbReference type="PRINTS" id="PR00171">
    <property type="entry name" value="SUGRTRNSPORT"/>
</dbReference>
<dbReference type="GO" id="GO:0016020">
    <property type="term" value="C:membrane"/>
    <property type="evidence" value="ECO:0007669"/>
    <property type="project" value="UniProtKB-SubCell"/>
</dbReference>
<evidence type="ECO:0000256" key="4">
    <source>
        <dbReference type="ARBA" id="ARBA00022989"/>
    </source>
</evidence>
<evidence type="ECO:0000256" key="6">
    <source>
        <dbReference type="RuleBase" id="RU003346"/>
    </source>
</evidence>
<evidence type="ECO:0000256" key="5">
    <source>
        <dbReference type="ARBA" id="ARBA00023136"/>
    </source>
</evidence>
<reference evidence="7 8" key="1">
    <citation type="submission" date="2016-03" db="EMBL/GenBank/DDBJ databases">
        <title>EvidentialGene: Evidence-directed Construction of Genes on Genomes.</title>
        <authorList>
            <person name="Gilbert D.G."/>
            <person name="Choi J.-H."/>
            <person name="Mockaitis K."/>
            <person name="Colbourne J."/>
            <person name="Pfrender M."/>
        </authorList>
    </citation>
    <scope>NUCLEOTIDE SEQUENCE [LARGE SCALE GENOMIC DNA]</scope>
    <source>
        <strain evidence="7 8">Xinb3</strain>
        <tissue evidence="7">Complete organism</tissue>
    </source>
</reference>
<dbReference type="PANTHER" id="PTHR23503">
    <property type="entry name" value="SOLUTE CARRIER FAMILY 2"/>
    <property type="match status" value="1"/>
</dbReference>
<comment type="subcellular location">
    <subcellularLocation>
        <location evidence="1">Membrane</location>
        <topology evidence="1">Multi-pass membrane protein</topology>
    </subcellularLocation>
</comment>
<evidence type="ECO:0000256" key="1">
    <source>
        <dbReference type="ARBA" id="ARBA00004141"/>
    </source>
</evidence>
<keyword evidence="5" id="KW-0472">Membrane</keyword>
<dbReference type="InterPro" id="IPR036259">
    <property type="entry name" value="MFS_trans_sf"/>
</dbReference>
<dbReference type="FunFam" id="1.20.1250.20:FF:000029">
    <property type="entry name" value="solute carrier family 2, facilitated glucose transporter member 4"/>
    <property type="match status" value="1"/>
</dbReference>
<dbReference type="STRING" id="35525.A0A0P5ZMG6"/>
<dbReference type="InterPro" id="IPR003663">
    <property type="entry name" value="Sugar/inositol_transpt"/>
</dbReference>
<proteinExistence type="inferred from homology"/>
<dbReference type="NCBIfam" id="TIGR00879">
    <property type="entry name" value="SP"/>
    <property type="match status" value="1"/>
</dbReference>
<evidence type="ECO:0000313" key="8">
    <source>
        <dbReference type="Proteomes" id="UP000076858"/>
    </source>
</evidence>
<organism evidence="7 8">
    <name type="scientific">Daphnia magna</name>
    <dbReference type="NCBI Taxonomy" id="35525"/>
    <lineage>
        <taxon>Eukaryota</taxon>
        <taxon>Metazoa</taxon>
        <taxon>Ecdysozoa</taxon>
        <taxon>Arthropoda</taxon>
        <taxon>Crustacea</taxon>
        <taxon>Branchiopoda</taxon>
        <taxon>Diplostraca</taxon>
        <taxon>Cladocera</taxon>
        <taxon>Anomopoda</taxon>
        <taxon>Daphniidae</taxon>
        <taxon>Daphnia</taxon>
    </lineage>
</organism>
<dbReference type="InterPro" id="IPR045263">
    <property type="entry name" value="GLUT"/>
</dbReference>
<sequence length="529" mass="57571">MDADDYMAIGTGVDTTLSGLEERRPLTLLQLPGENGNASTRSSMSDLGSPIYERRSRHDIGLNGRLAFAIAAAALGSAFQHGYNIGVVNSPGELIRTWINDSHYNRTGEALSSPAVTLIWSWAVSVFCIGGIIGGSLTGILAERMGRKGALLFNNVFAIIGGLLEAFTKTANSYEMLIAGRLFIGINCGLNGGLAPMYLSEISPVHLRGAVGTVYQLVVTISILVSQILGMESLLGTPTLWPILLGLTIVPAAYQLIALPFCPESPKYTLLNKGKEIESQRALTWLRGTLEVHDEMDEMRAEFEAMKLVPKTTLKEMLTNPSLRAPMNIAVMMMLAQQLSGINAVMYFSTDIFMSAGLTAETSQYATLGMGGMNVLMTVVSLAIIEKAGRKTLMLIGLVGMMFDVILLTVCLALKDVAAWLAYFSIVLIIVYVVFFATGPGSIPWFLVTELFNSSARPMATAIAVTVNWVANFIVGLGFLPIQELLGPYVFIIFAVFLAFFSWFTWKKVPETKNKTIEEISAMFRQQSY</sequence>
<dbReference type="AlphaFoldDB" id="A0A0P5ZMG6"/>
<dbReference type="SUPFAM" id="SSF103473">
    <property type="entry name" value="MFS general substrate transporter"/>
    <property type="match status" value="1"/>
</dbReference>
<gene>
    <name evidence="7" type="ORF">APZ42_021439</name>
</gene>
<name>A0A0P5ZMG6_9CRUS</name>
<dbReference type="GO" id="GO:0015149">
    <property type="term" value="F:hexose transmembrane transporter activity"/>
    <property type="evidence" value="ECO:0007669"/>
    <property type="project" value="TreeGrafter"/>
</dbReference>
<comment type="caution">
    <text evidence="7">The sequence shown here is derived from an EMBL/GenBank/DDBJ whole genome shotgun (WGS) entry which is preliminary data.</text>
</comment>
<dbReference type="InterPro" id="IPR005829">
    <property type="entry name" value="Sugar_transporter_CS"/>
</dbReference>
<dbReference type="PANTHER" id="PTHR23503:SF8">
    <property type="entry name" value="FACILITATED GLUCOSE TRANSPORTER PROTEIN 1"/>
    <property type="match status" value="1"/>
</dbReference>
<evidence type="ECO:0000313" key="7">
    <source>
        <dbReference type="EMBL" id="KZS13476.1"/>
    </source>
</evidence>
<keyword evidence="4" id="KW-1133">Transmembrane helix</keyword>
<keyword evidence="3" id="KW-0812">Transmembrane</keyword>
<dbReference type="InterPro" id="IPR005828">
    <property type="entry name" value="MFS_sugar_transport-like"/>
</dbReference>
<dbReference type="OrthoDB" id="4540492at2759"/>
<keyword evidence="8" id="KW-1185">Reference proteome</keyword>
<evidence type="ECO:0000256" key="3">
    <source>
        <dbReference type="ARBA" id="ARBA00022692"/>
    </source>
</evidence>
<dbReference type="PROSITE" id="PS50850">
    <property type="entry name" value="MFS"/>
    <property type="match status" value="1"/>
</dbReference>
<dbReference type="EMBL" id="LRGB01001151">
    <property type="protein sequence ID" value="KZS13476.1"/>
    <property type="molecule type" value="Genomic_DNA"/>
</dbReference>
<dbReference type="InterPro" id="IPR020846">
    <property type="entry name" value="MFS_dom"/>
</dbReference>
<dbReference type="PROSITE" id="PS00217">
    <property type="entry name" value="SUGAR_TRANSPORT_2"/>
    <property type="match status" value="1"/>
</dbReference>
<dbReference type="Gene3D" id="1.20.1250.20">
    <property type="entry name" value="MFS general substrate transporter like domains"/>
    <property type="match status" value="1"/>
</dbReference>